<dbReference type="InterPro" id="IPR027417">
    <property type="entry name" value="P-loop_NTPase"/>
</dbReference>
<comment type="caution">
    <text evidence="1">The sequence shown here is derived from an EMBL/GenBank/DDBJ whole genome shotgun (WGS) entry which is preliminary data.</text>
</comment>
<proteinExistence type="predicted"/>
<dbReference type="Proteomes" id="UP000176897">
    <property type="component" value="Unassembled WGS sequence"/>
</dbReference>
<evidence type="ECO:0008006" key="3">
    <source>
        <dbReference type="Google" id="ProtNLM"/>
    </source>
</evidence>
<dbReference type="Pfam" id="PF13189">
    <property type="entry name" value="Cytidylate_kin2"/>
    <property type="match status" value="1"/>
</dbReference>
<accession>A0A1F7UNT9</accession>
<gene>
    <name evidence="1" type="ORF">A3B21_00965</name>
</gene>
<dbReference type="AlphaFoldDB" id="A0A1F7UNT9"/>
<dbReference type="SUPFAM" id="SSF52540">
    <property type="entry name" value="P-loop containing nucleoside triphosphate hydrolases"/>
    <property type="match status" value="1"/>
</dbReference>
<reference evidence="1 2" key="1">
    <citation type="journal article" date="2016" name="Nat. Commun.">
        <title>Thousands of microbial genomes shed light on interconnected biogeochemical processes in an aquifer system.</title>
        <authorList>
            <person name="Anantharaman K."/>
            <person name="Brown C.T."/>
            <person name="Hug L.A."/>
            <person name="Sharon I."/>
            <person name="Castelle C.J."/>
            <person name="Probst A.J."/>
            <person name="Thomas B.C."/>
            <person name="Singh A."/>
            <person name="Wilkins M.J."/>
            <person name="Karaoz U."/>
            <person name="Brodie E.L."/>
            <person name="Williams K.H."/>
            <person name="Hubbard S.S."/>
            <person name="Banfield J.F."/>
        </authorList>
    </citation>
    <scope>NUCLEOTIDE SEQUENCE [LARGE SCALE GENOMIC DNA]</scope>
</reference>
<dbReference type="Gene3D" id="3.40.50.300">
    <property type="entry name" value="P-loop containing nucleotide triphosphate hydrolases"/>
    <property type="match status" value="1"/>
</dbReference>
<organism evidence="1 2">
    <name type="scientific">Candidatus Uhrbacteria bacterium RIFCSPLOWO2_01_FULL_47_24</name>
    <dbReference type="NCBI Taxonomy" id="1802401"/>
    <lineage>
        <taxon>Bacteria</taxon>
        <taxon>Candidatus Uhriibacteriota</taxon>
    </lineage>
</organism>
<evidence type="ECO:0000313" key="2">
    <source>
        <dbReference type="Proteomes" id="UP000176897"/>
    </source>
</evidence>
<protein>
    <recommendedName>
        <fullName evidence="3">(d)CMP kinase</fullName>
    </recommendedName>
</protein>
<name>A0A1F7UNT9_9BACT</name>
<sequence>MPGSGKSTIGKMLAEKLGYKQYSMGDLRGRWAIERGLTIDELNKLGEQEDWTDKDADAYQEKLGKTEDNFVIDGRLSFHFIPQAFKIFLTVDPRVAAQRVIKNPRPDEKLAASVEELMAAQQARVENDERRYEKYYKLSFQDKSNYDLVIDTTDLTPGKILDRIMARLKS</sequence>
<evidence type="ECO:0000313" key="1">
    <source>
        <dbReference type="EMBL" id="OGL79963.1"/>
    </source>
</evidence>
<dbReference type="EMBL" id="MGEJ01000019">
    <property type="protein sequence ID" value="OGL79963.1"/>
    <property type="molecule type" value="Genomic_DNA"/>
</dbReference>
<dbReference type="STRING" id="1802401.A3B21_00965"/>